<comment type="caution">
    <text evidence="1">The sequence shown here is derived from an EMBL/GenBank/DDBJ whole genome shotgun (WGS) entry which is preliminary data.</text>
</comment>
<accession>J9CF66</accession>
<sequence>MARSFSERAKSGVGMISKLIEKVFYGSTWKFSFFNLLHLLQSLANTRGQAILFGYGNNLKAAISTCKQQGLSSIGLNQIFSLIGSKFSG</sequence>
<dbReference type="EMBL" id="AMCI01004181">
    <property type="protein sequence ID" value="EJW98625.1"/>
    <property type="molecule type" value="Genomic_DNA"/>
</dbReference>
<dbReference type="AlphaFoldDB" id="J9CF66"/>
<gene>
    <name evidence="1" type="ORF">EVA_13267</name>
</gene>
<reference evidence="1" key="1">
    <citation type="journal article" date="2012" name="PLoS ONE">
        <title>Gene sets for utilization of primary and secondary nutrition supplies in the distal gut of endangered iberian lynx.</title>
        <authorList>
            <person name="Alcaide M."/>
            <person name="Messina E."/>
            <person name="Richter M."/>
            <person name="Bargiela R."/>
            <person name="Peplies J."/>
            <person name="Huws S.A."/>
            <person name="Newbold C.J."/>
            <person name="Golyshin P.N."/>
            <person name="Simon M.A."/>
            <person name="Lopez G."/>
            <person name="Yakimov M.M."/>
            <person name="Ferrer M."/>
        </authorList>
    </citation>
    <scope>NUCLEOTIDE SEQUENCE</scope>
</reference>
<proteinExistence type="predicted"/>
<name>J9CF66_9ZZZZ</name>
<protein>
    <submittedName>
        <fullName evidence="1">Uncharacterized protein</fullName>
    </submittedName>
</protein>
<organism evidence="1">
    <name type="scientific">gut metagenome</name>
    <dbReference type="NCBI Taxonomy" id="749906"/>
    <lineage>
        <taxon>unclassified sequences</taxon>
        <taxon>metagenomes</taxon>
        <taxon>organismal metagenomes</taxon>
    </lineage>
</organism>
<evidence type="ECO:0000313" key="1">
    <source>
        <dbReference type="EMBL" id="EJW98625.1"/>
    </source>
</evidence>